<evidence type="ECO:0000256" key="4">
    <source>
        <dbReference type="ARBA" id="ARBA00022840"/>
    </source>
</evidence>
<gene>
    <name evidence="7" type="ordered locus">Ksed_13320</name>
</gene>
<protein>
    <submittedName>
        <fullName evidence="7">ABC-type multidrug transport system, ATPase component</fullName>
    </submittedName>
</protein>
<dbReference type="Proteomes" id="UP000006666">
    <property type="component" value="Chromosome"/>
</dbReference>
<dbReference type="SMART" id="SM00382">
    <property type="entry name" value="AAA"/>
    <property type="match status" value="1"/>
</dbReference>
<sequence length="241" mass="26035">MSTPSSPAVRFDDVRLLRGDVRALDGLTFHAPAGAVTCVLGRNGAGKSTMVEASMGLLPAASGSVRVLGAEPWRSTAAHRARVSVALQDGGLPTGVRPSVLLAHLSRLYPNPRPWRDLWKRLGIQAYDRRIIRRLSGGQRQRVALAAALVARPEVTFLDEPTAGLDPHSRLDVWEVVRRIAQEGTAVVVTTHNFEEAERLADHVVVIDDGRCLAQGTPAEVAAGTTLEERFFSLTGREGVR</sequence>
<dbReference type="KEGG" id="kse:Ksed_13320"/>
<dbReference type="eggNOG" id="COG1131">
    <property type="taxonomic scope" value="Bacteria"/>
</dbReference>
<dbReference type="HOGENOM" id="CLU_000604_1_2_11"/>
<name>C7NHK4_KYTSD</name>
<keyword evidence="3" id="KW-0547">Nucleotide-binding</keyword>
<dbReference type="CDD" id="cd03230">
    <property type="entry name" value="ABC_DR_subfamily_A"/>
    <property type="match status" value="1"/>
</dbReference>
<evidence type="ECO:0000256" key="5">
    <source>
        <dbReference type="ARBA" id="ARBA00023251"/>
    </source>
</evidence>
<dbReference type="InterPro" id="IPR017871">
    <property type="entry name" value="ABC_transporter-like_CS"/>
</dbReference>
<dbReference type="PANTHER" id="PTHR42711">
    <property type="entry name" value="ABC TRANSPORTER ATP-BINDING PROTEIN"/>
    <property type="match status" value="1"/>
</dbReference>
<evidence type="ECO:0000313" key="7">
    <source>
        <dbReference type="EMBL" id="ACV06361.1"/>
    </source>
</evidence>
<keyword evidence="4" id="KW-0067">ATP-binding</keyword>
<accession>C7NHK4</accession>
<dbReference type="InterPro" id="IPR050763">
    <property type="entry name" value="ABC_transporter_ATP-binding"/>
</dbReference>
<dbReference type="PANTHER" id="PTHR42711:SF16">
    <property type="entry name" value="ABC TRANSPORTER ATP-BINDING PROTEIN"/>
    <property type="match status" value="1"/>
</dbReference>
<evidence type="ECO:0000259" key="6">
    <source>
        <dbReference type="PROSITE" id="PS50893"/>
    </source>
</evidence>
<dbReference type="InterPro" id="IPR003439">
    <property type="entry name" value="ABC_transporter-like_ATP-bd"/>
</dbReference>
<dbReference type="InterPro" id="IPR003593">
    <property type="entry name" value="AAA+_ATPase"/>
</dbReference>
<comment type="subcellular location">
    <subcellularLocation>
        <location evidence="1">Cell membrane</location>
        <topology evidence="1">Peripheral membrane protein</topology>
    </subcellularLocation>
</comment>
<dbReference type="PROSITE" id="PS00211">
    <property type="entry name" value="ABC_TRANSPORTER_1"/>
    <property type="match status" value="1"/>
</dbReference>
<keyword evidence="5" id="KW-0046">Antibiotic resistance</keyword>
<evidence type="ECO:0000256" key="1">
    <source>
        <dbReference type="ARBA" id="ARBA00004202"/>
    </source>
</evidence>
<dbReference type="RefSeq" id="WP_015779306.1">
    <property type="nucleotide sequence ID" value="NC_013169.1"/>
</dbReference>
<dbReference type="EMBL" id="CP001686">
    <property type="protein sequence ID" value="ACV06361.1"/>
    <property type="molecule type" value="Genomic_DNA"/>
</dbReference>
<dbReference type="Pfam" id="PF00005">
    <property type="entry name" value="ABC_tran"/>
    <property type="match status" value="1"/>
</dbReference>
<dbReference type="Gene3D" id="3.40.50.300">
    <property type="entry name" value="P-loop containing nucleotide triphosphate hydrolases"/>
    <property type="match status" value="1"/>
</dbReference>
<evidence type="ECO:0000256" key="2">
    <source>
        <dbReference type="ARBA" id="ARBA00022448"/>
    </source>
</evidence>
<proteinExistence type="predicted"/>
<keyword evidence="2" id="KW-0813">Transport</keyword>
<reference evidence="7 8" key="1">
    <citation type="journal article" date="2009" name="Stand. Genomic Sci.">
        <title>Complete genome sequence of Kytococcus sedentarius type strain (541).</title>
        <authorList>
            <person name="Sims D."/>
            <person name="Brettin T."/>
            <person name="Detter J.C."/>
            <person name="Han C."/>
            <person name="Lapidus A."/>
            <person name="Copeland A."/>
            <person name="Glavina Del Rio T."/>
            <person name="Nolan M."/>
            <person name="Chen F."/>
            <person name="Lucas S."/>
            <person name="Tice H."/>
            <person name="Cheng J.F."/>
            <person name="Bruce D."/>
            <person name="Goodwin L."/>
            <person name="Pitluck S."/>
            <person name="Ovchinnikova G."/>
            <person name="Pati A."/>
            <person name="Ivanova N."/>
            <person name="Mavrommatis K."/>
            <person name="Chen A."/>
            <person name="Palaniappan K."/>
            <person name="D'haeseleer P."/>
            <person name="Chain P."/>
            <person name="Bristow J."/>
            <person name="Eisen J.A."/>
            <person name="Markowitz V."/>
            <person name="Hugenholtz P."/>
            <person name="Schneider S."/>
            <person name="Goker M."/>
            <person name="Pukall R."/>
            <person name="Kyrpides N.C."/>
            <person name="Klenk H.P."/>
        </authorList>
    </citation>
    <scope>NUCLEOTIDE SEQUENCE [LARGE SCALE GENOMIC DNA]</scope>
    <source>
        <strain evidence="8">ATCC 14392 / DSM 20547 / JCM 11482 / CCUG 33030 / NBRC 15357 / NCTC 11040 / CCM 314 / 541</strain>
    </source>
</reference>
<dbReference type="STRING" id="478801.Ksed_13320"/>
<dbReference type="SUPFAM" id="SSF52540">
    <property type="entry name" value="P-loop containing nucleoside triphosphate hydrolases"/>
    <property type="match status" value="1"/>
</dbReference>
<evidence type="ECO:0000256" key="3">
    <source>
        <dbReference type="ARBA" id="ARBA00022741"/>
    </source>
</evidence>
<dbReference type="AlphaFoldDB" id="C7NHK4"/>
<dbReference type="InterPro" id="IPR027417">
    <property type="entry name" value="P-loop_NTPase"/>
</dbReference>
<dbReference type="GO" id="GO:0005524">
    <property type="term" value="F:ATP binding"/>
    <property type="evidence" value="ECO:0007669"/>
    <property type="project" value="UniProtKB-KW"/>
</dbReference>
<dbReference type="GO" id="GO:0016887">
    <property type="term" value="F:ATP hydrolysis activity"/>
    <property type="evidence" value="ECO:0007669"/>
    <property type="project" value="InterPro"/>
</dbReference>
<feature type="domain" description="ABC transporter" evidence="6">
    <location>
        <begin position="9"/>
        <end position="234"/>
    </location>
</feature>
<evidence type="ECO:0000313" key="8">
    <source>
        <dbReference type="Proteomes" id="UP000006666"/>
    </source>
</evidence>
<dbReference type="GO" id="GO:0046677">
    <property type="term" value="P:response to antibiotic"/>
    <property type="evidence" value="ECO:0007669"/>
    <property type="project" value="UniProtKB-KW"/>
</dbReference>
<organism evidence="7 8">
    <name type="scientific">Kytococcus sedentarius (strain ATCC 14392 / DSM 20547 / JCM 11482 / CCUG 33030 / NBRC 15357 / NCTC 11040 / CCM 314 / 541)</name>
    <name type="common">Micrococcus sedentarius</name>
    <dbReference type="NCBI Taxonomy" id="478801"/>
    <lineage>
        <taxon>Bacteria</taxon>
        <taxon>Bacillati</taxon>
        <taxon>Actinomycetota</taxon>
        <taxon>Actinomycetes</taxon>
        <taxon>Micrococcales</taxon>
        <taxon>Kytococcaceae</taxon>
        <taxon>Kytococcus</taxon>
    </lineage>
</organism>
<dbReference type="GO" id="GO:0005886">
    <property type="term" value="C:plasma membrane"/>
    <property type="evidence" value="ECO:0007669"/>
    <property type="project" value="UniProtKB-SubCell"/>
</dbReference>
<dbReference type="PROSITE" id="PS50893">
    <property type="entry name" value="ABC_TRANSPORTER_2"/>
    <property type="match status" value="1"/>
</dbReference>
<keyword evidence="8" id="KW-1185">Reference proteome</keyword>